<evidence type="ECO:0000313" key="2">
    <source>
        <dbReference type="Proteomes" id="UP000814128"/>
    </source>
</evidence>
<reference evidence="1" key="1">
    <citation type="submission" date="2021-02" db="EMBL/GenBank/DDBJ databases">
        <authorList>
            <consortium name="DOE Joint Genome Institute"/>
            <person name="Ahrendt S."/>
            <person name="Looney B.P."/>
            <person name="Miyauchi S."/>
            <person name="Morin E."/>
            <person name="Drula E."/>
            <person name="Courty P.E."/>
            <person name="Chicoki N."/>
            <person name="Fauchery L."/>
            <person name="Kohler A."/>
            <person name="Kuo A."/>
            <person name="Labutti K."/>
            <person name="Pangilinan J."/>
            <person name="Lipzen A."/>
            <person name="Riley R."/>
            <person name="Andreopoulos W."/>
            <person name="He G."/>
            <person name="Johnson J."/>
            <person name="Barry K.W."/>
            <person name="Grigoriev I.V."/>
            <person name="Nagy L."/>
            <person name="Hibbett D."/>
            <person name="Henrissat B."/>
            <person name="Matheny P.B."/>
            <person name="Labbe J."/>
            <person name="Martin F."/>
        </authorList>
    </citation>
    <scope>NUCLEOTIDE SEQUENCE</scope>
    <source>
        <strain evidence="1">EC-137</strain>
    </source>
</reference>
<accession>A0ACB8Q976</accession>
<reference evidence="1" key="2">
    <citation type="journal article" date="2022" name="New Phytol.">
        <title>Evolutionary transition to the ectomycorrhizal habit in the genomes of a hyperdiverse lineage of mushroom-forming fungi.</title>
        <authorList>
            <person name="Looney B."/>
            <person name="Miyauchi S."/>
            <person name="Morin E."/>
            <person name="Drula E."/>
            <person name="Courty P.E."/>
            <person name="Kohler A."/>
            <person name="Kuo A."/>
            <person name="LaButti K."/>
            <person name="Pangilinan J."/>
            <person name="Lipzen A."/>
            <person name="Riley R."/>
            <person name="Andreopoulos W."/>
            <person name="He G."/>
            <person name="Johnson J."/>
            <person name="Nolan M."/>
            <person name="Tritt A."/>
            <person name="Barry K.W."/>
            <person name="Grigoriev I.V."/>
            <person name="Nagy L.G."/>
            <person name="Hibbett D."/>
            <person name="Henrissat B."/>
            <person name="Matheny P.B."/>
            <person name="Labbe J."/>
            <person name="Martin F.M."/>
        </authorList>
    </citation>
    <scope>NUCLEOTIDE SEQUENCE</scope>
    <source>
        <strain evidence="1">EC-137</strain>
    </source>
</reference>
<proteinExistence type="predicted"/>
<evidence type="ECO:0000313" key="1">
    <source>
        <dbReference type="EMBL" id="KAI0028177.1"/>
    </source>
</evidence>
<sequence length="282" mass="31481">MPPPAWLKTILISSDSDEDFFSGDMPPSKKRKASDSVIHTGAASLGQKSEIFKRFNEELGRIEEECKRHLKRAAEELGKARASEEIMAEKIGSYEKQLEEMQAHCAEAEAHQSALPLECISISAVCDHITCAICSLKMWRPYMLTECGHTFCEHCLEQWFDSIATRDRDDSDDEDGEDDDVIYIGPSRRPTLTPAMFARLPTQLRLIIEASGIPSTVTLGAGPTFTCPACRAVVLQAPVECWAIKKIVHAIGEKLGEKNPSLISPEKEKEWGSPWSRFFRPV</sequence>
<dbReference type="Proteomes" id="UP000814128">
    <property type="component" value="Unassembled WGS sequence"/>
</dbReference>
<organism evidence="1 2">
    <name type="scientific">Vararia minispora EC-137</name>
    <dbReference type="NCBI Taxonomy" id="1314806"/>
    <lineage>
        <taxon>Eukaryota</taxon>
        <taxon>Fungi</taxon>
        <taxon>Dikarya</taxon>
        <taxon>Basidiomycota</taxon>
        <taxon>Agaricomycotina</taxon>
        <taxon>Agaricomycetes</taxon>
        <taxon>Russulales</taxon>
        <taxon>Lachnocladiaceae</taxon>
        <taxon>Vararia</taxon>
    </lineage>
</organism>
<keyword evidence="2" id="KW-1185">Reference proteome</keyword>
<name>A0ACB8Q976_9AGAM</name>
<comment type="caution">
    <text evidence="1">The sequence shown here is derived from an EMBL/GenBank/DDBJ whole genome shotgun (WGS) entry which is preliminary data.</text>
</comment>
<gene>
    <name evidence="1" type="ORF">K488DRAFT_90038</name>
</gene>
<protein>
    <submittedName>
        <fullName evidence="1">Uncharacterized protein</fullName>
    </submittedName>
</protein>
<dbReference type="EMBL" id="MU273785">
    <property type="protein sequence ID" value="KAI0028177.1"/>
    <property type="molecule type" value="Genomic_DNA"/>
</dbReference>